<proteinExistence type="predicted"/>
<accession>A0A382UA62</accession>
<feature type="domain" description="TiaS C-terminal zinc ribbon" evidence="1">
    <location>
        <begin position="33"/>
        <end position="73"/>
    </location>
</feature>
<dbReference type="Pfam" id="PF23783">
    <property type="entry name" value="Zn_ribbon_TiaS"/>
    <property type="match status" value="1"/>
</dbReference>
<dbReference type="InterPro" id="IPR055394">
    <property type="entry name" value="Zn_ribbon_TiaS"/>
</dbReference>
<organism evidence="2">
    <name type="scientific">marine metagenome</name>
    <dbReference type="NCBI Taxonomy" id="408172"/>
    <lineage>
        <taxon>unclassified sequences</taxon>
        <taxon>metagenomes</taxon>
        <taxon>ecological metagenomes</taxon>
    </lineage>
</organism>
<dbReference type="PANTHER" id="PTHR40705:SF1">
    <property type="entry name" value="TRNA(ILE2) 2-AGMATINYLCYTIDINE SYNTHETASE TIAS"/>
    <property type="match status" value="1"/>
</dbReference>
<sequence length="114" mass="13128">GGGIRKASKNHVRIFNVEFLRVMQLAKNNSSTNPTCKKCNKKMKSKGNKQGFECVKCGNSSVSKSTLEIPRKIRCKLYLPSLSAHRHLTRPYQRIKKRNKHVKFDASIPWMHVF</sequence>
<evidence type="ECO:0000259" key="1">
    <source>
        <dbReference type="Pfam" id="PF23783"/>
    </source>
</evidence>
<evidence type="ECO:0000313" key="2">
    <source>
        <dbReference type="EMBL" id="SVD30942.1"/>
    </source>
</evidence>
<name>A0A382UA62_9ZZZZ</name>
<gene>
    <name evidence="2" type="ORF">METZ01_LOCUS383796</name>
</gene>
<dbReference type="PANTHER" id="PTHR40705">
    <property type="entry name" value="TRNA(ILE2) 2-AGMATINYLCYTIDINE SYNTHETASE TIAS"/>
    <property type="match status" value="1"/>
</dbReference>
<feature type="non-terminal residue" evidence="2">
    <location>
        <position position="1"/>
    </location>
</feature>
<reference evidence="2" key="1">
    <citation type="submission" date="2018-05" db="EMBL/GenBank/DDBJ databases">
        <authorList>
            <person name="Lanie J.A."/>
            <person name="Ng W.-L."/>
            <person name="Kazmierczak K.M."/>
            <person name="Andrzejewski T.M."/>
            <person name="Davidsen T.M."/>
            <person name="Wayne K.J."/>
            <person name="Tettelin H."/>
            <person name="Glass J.I."/>
            <person name="Rusch D."/>
            <person name="Podicherti R."/>
            <person name="Tsui H.-C.T."/>
            <person name="Winkler M.E."/>
        </authorList>
    </citation>
    <scope>NUCLEOTIDE SEQUENCE</scope>
</reference>
<dbReference type="AlphaFoldDB" id="A0A382UA62"/>
<dbReference type="Gene3D" id="2.40.50.1010">
    <property type="match status" value="1"/>
</dbReference>
<dbReference type="EMBL" id="UINC01142549">
    <property type="protein sequence ID" value="SVD30942.1"/>
    <property type="molecule type" value="Genomic_DNA"/>
</dbReference>
<protein>
    <recommendedName>
        <fullName evidence="1">TiaS C-terminal zinc ribbon domain-containing protein</fullName>
    </recommendedName>
</protein>